<accession>E6PK95</accession>
<protein>
    <submittedName>
        <fullName evidence="1">Uncharacterized protein</fullName>
    </submittedName>
</protein>
<comment type="caution">
    <text evidence="1">The sequence shown here is derived from an EMBL/GenBank/DDBJ whole genome shotgun (WGS) entry which is preliminary data.</text>
</comment>
<dbReference type="EMBL" id="CABM01000004">
    <property type="protein sequence ID" value="CBH95346.1"/>
    <property type="molecule type" value="Genomic_DNA"/>
</dbReference>
<gene>
    <name evidence="1" type="ORF">CARN2_0736</name>
</gene>
<evidence type="ECO:0000313" key="1">
    <source>
        <dbReference type="EMBL" id="CBH95346.1"/>
    </source>
</evidence>
<reference evidence="1" key="1">
    <citation type="submission" date="2009-10" db="EMBL/GenBank/DDBJ databases">
        <title>Diversity of trophic interactions inside an arsenic-rich microbial ecosystem.</title>
        <authorList>
            <person name="Bertin P.N."/>
            <person name="Heinrich-Salmeron A."/>
            <person name="Pelletier E."/>
            <person name="Goulhen-Chollet F."/>
            <person name="Arsene-Ploetze F."/>
            <person name="Gallien S."/>
            <person name="Calteau A."/>
            <person name="Vallenet D."/>
            <person name="Casiot C."/>
            <person name="Chane-Woon-Ming B."/>
            <person name="Giloteaux L."/>
            <person name="Barakat M."/>
            <person name="Bonnefoy V."/>
            <person name="Bruneel O."/>
            <person name="Chandler M."/>
            <person name="Cleiss J."/>
            <person name="Duran R."/>
            <person name="Elbaz-Poulichet F."/>
            <person name="Fonknechten N."/>
            <person name="Lauga B."/>
            <person name="Mornico D."/>
            <person name="Ortet P."/>
            <person name="Schaeffer C."/>
            <person name="Siguier P."/>
            <person name="Alexander Thil Smith A."/>
            <person name="Van Dorsselaer A."/>
            <person name="Weissenbach J."/>
            <person name="Medigue C."/>
            <person name="Le Paslier D."/>
        </authorList>
    </citation>
    <scope>NUCLEOTIDE SEQUENCE</scope>
</reference>
<sequence>MVTCSVTSTFCNNSVHAPSLINKESSERQGIGKLRKELLAFILLVFSHMYASADARSPNSNMQDLESVVDHRPKPLINDQLPTELLSQGHPLIN</sequence>
<organism evidence="1">
    <name type="scientific">mine drainage metagenome</name>
    <dbReference type="NCBI Taxonomy" id="410659"/>
    <lineage>
        <taxon>unclassified sequences</taxon>
        <taxon>metagenomes</taxon>
        <taxon>ecological metagenomes</taxon>
    </lineage>
</organism>
<dbReference type="AlphaFoldDB" id="E6PK95"/>
<name>E6PK95_9ZZZZ</name>
<proteinExistence type="predicted"/>